<comment type="caution">
    <text evidence="1">The sequence shown here is derived from an EMBL/GenBank/DDBJ whole genome shotgun (WGS) entry which is preliminary data.</text>
</comment>
<proteinExistence type="predicted"/>
<organism evidence="1 2">
    <name type="scientific">Turnera subulata</name>
    <dbReference type="NCBI Taxonomy" id="218843"/>
    <lineage>
        <taxon>Eukaryota</taxon>
        <taxon>Viridiplantae</taxon>
        <taxon>Streptophyta</taxon>
        <taxon>Embryophyta</taxon>
        <taxon>Tracheophyta</taxon>
        <taxon>Spermatophyta</taxon>
        <taxon>Magnoliopsida</taxon>
        <taxon>eudicotyledons</taxon>
        <taxon>Gunneridae</taxon>
        <taxon>Pentapetalae</taxon>
        <taxon>rosids</taxon>
        <taxon>fabids</taxon>
        <taxon>Malpighiales</taxon>
        <taxon>Passifloraceae</taxon>
        <taxon>Turnera</taxon>
    </lineage>
</organism>
<accession>A0A9Q0FHE3</accession>
<keyword evidence="2" id="KW-1185">Reference proteome</keyword>
<evidence type="ECO:0000313" key="2">
    <source>
        <dbReference type="Proteomes" id="UP001141552"/>
    </source>
</evidence>
<reference evidence="1" key="1">
    <citation type="submission" date="2022-02" db="EMBL/GenBank/DDBJ databases">
        <authorList>
            <person name="Henning P.M."/>
            <person name="McCubbin A.G."/>
            <person name="Shore J.S."/>
        </authorList>
    </citation>
    <scope>NUCLEOTIDE SEQUENCE</scope>
    <source>
        <strain evidence="1">F60SS</strain>
        <tissue evidence="1">Leaves</tissue>
    </source>
</reference>
<evidence type="ECO:0000313" key="1">
    <source>
        <dbReference type="EMBL" id="KAJ4830735.1"/>
    </source>
</evidence>
<dbReference type="Proteomes" id="UP001141552">
    <property type="component" value="Unassembled WGS sequence"/>
</dbReference>
<name>A0A9Q0FHE3_9ROSI</name>
<protein>
    <submittedName>
        <fullName evidence="1">Uncharacterized protein</fullName>
    </submittedName>
</protein>
<gene>
    <name evidence="1" type="ORF">Tsubulata_036664</name>
</gene>
<reference evidence="1" key="2">
    <citation type="journal article" date="2023" name="Plants (Basel)">
        <title>Annotation of the Turnera subulata (Passifloraceae) Draft Genome Reveals the S-Locus Evolved after the Divergence of Turneroideae from Passifloroideae in a Stepwise Manner.</title>
        <authorList>
            <person name="Henning P.M."/>
            <person name="Roalson E.H."/>
            <person name="Mir W."/>
            <person name="McCubbin A.G."/>
            <person name="Shore J.S."/>
        </authorList>
    </citation>
    <scope>NUCLEOTIDE SEQUENCE</scope>
    <source>
        <strain evidence="1">F60SS</strain>
    </source>
</reference>
<dbReference type="AlphaFoldDB" id="A0A9Q0FHE3"/>
<sequence length="256" mass="27822">MLSSQSHSLPSLFLLARHTTPATDPAPALASSTGTAKVSDRLVKIFAVDPARDQVVEGGGEAANVEREGTVHPLQVDPRCLRTCRLPFKHHTELRLQCIESSMESLKILVQIPLQFPRPYGTACVSLLALTLLLVQKQFGDGSQVIKSLYRLAVVEVNLEVPCRSSDKASATQSRMGEAGGPRSGSTVLANGGGQVYPSSPDFIARRRCAKSRVIEFKDEVEFKKGEAVRLIGKSKGYEVLGPFGRILFHMQQTPI</sequence>
<dbReference type="EMBL" id="JAKUCV010005545">
    <property type="protein sequence ID" value="KAJ4830735.1"/>
    <property type="molecule type" value="Genomic_DNA"/>
</dbReference>